<dbReference type="PATRIC" id="fig|1618734.3.peg.257"/>
<proteinExistence type="predicted"/>
<dbReference type="InterPro" id="IPR005835">
    <property type="entry name" value="NTP_transferase_dom"/>
</dbReference>
<dbReference type="PANTHER" id="PTHR47183">
    <property type="entry name" value="GLUCOSE-1-PHOSPHATE CYTIDYLYLTRANSFERASE-RELATED"/>
    <property type="match status" value="1"/>
</dbReference>
<organism evidence="2 3">
    <name type="scientific">Candidatus Nomurabacteria bacterium GW2011_GWA2_40_9</name>
    <dbReference type="NCBI Taxonomy" id="1618734"/>
    <lineage>
        <taxon>Bacteria</taxon>
        <taxon>Candidatus Nomuraibacteriota</taxon>
    </lineage>
</organism>
<evidence type="ECO:0000313" key="3">
    <source>
        <dbReference type="Proteomes" id="UP000034749"/>
    </source>
</evidence>
<keyword evidence="2" id="KW-0808">Transferase</keyword>
<dbReference type="Gene3D" id="3.90.550.10">
    <property type="entry name" value="Spore Coat Polysaccharide Biosynthesis Protein SpsA, Chain A"/>
    <property type="match status" value="1"/>
</dbReference>
<sequence length="241" mass="27937">MLNDKKNSDVVILCGGKGTRLKEETESKPKPMVEIGEKPLLWHVMKYYSCFGFKRFILALGYKADIIKQYDFNESDWEVVCVDTGLNTLKGGRIKRVEPYIQSNFFHLTYGDGLSTVDLDALQTFHLKHGKIGTVTAVHPSSRFGEMMIKDNVVIQFEEKPQLTTGYINGGFFVFNRSFLDCLTQDENCDLEFGALQTLSHDRELLSYKHEGYWQCMDNVRDMEYLNKLWQSDCPPWKIWE</sequence>
<evidence type="ECO:0000313" key="2">
    <source>
        <dbReference type="EMBL" id="KKR79552.1"/>
    </source>
</evidence>
<reference evidence="2 3" key="1">
    <citation type="journal article" date="2015" name="Nature">
        <title>rRNA introns, odd ribosomes, and small enigmatic genomes across a large radiation of phyla.</title>
        <authorList>
            <person name="Brown C.T."/>
            <person name="Hug L.A."/>
            <person name="Thomas B.C."/>
            <person name="Sharon I."/>
            <person name="Castelle C.J."/>
            <person name="Singh A."/>
            <person name="Wilkins M.J."/>
            <person name="Williams K.H."/>
            <person name="Banfield J.F."/>
        </authorList>
    </citation>
    <scope>NUCLEOTIDE SEQUENCE [LARGE SCALE GENOMIC DNA]</scope>
</reference>
<gene>
    <name evidence="2" type="ORF">UU24_C0006G0046</name>
</gene>
<dbReference type="EMBL" id="LBZW01000006">
    <property type="protein sequence ID" value="KKR79552.1"/>
    <property type="molecule type" value="Genomic_DNA"/>
</dbReference>
<dbReference type="InterPro" id="IPR013446">
    <property type="entry name" value="G1P_cyt_trans-like"/>
</dbReference>
<dbReference type="GO" id="GO:0047343">
    <property type="term" value="F:glucose-1-phosphate cytidylyltransferase activity"/>
    <property type="evidence" value="ECO:0007669"/>
    <property type="project" value="InterPro"/>
</dbReference>
<keyword evidence="2" id="KW-0548">Nucleotidyltransferase</keyword>
<dbReference type="InterPro" id="IPR029044">
    <property type="entry name" value="Nucleotide-diphossugar_trans"/>
</dbReference>
<dbReference type="AlphaFoldDB" id="A0A0G0WVW1"/>
<comment type="caution">
    <text evidence="2">The sequence shown here is derived from an EMBL/GenBank/DDBJ whole genome shotgun (WGS) entry which is preliminary data.</text>
</comment>
<name>A0A0G0WVW1_9BACT</name>
<dbReference type="Pfam" id="PF00483">
    <property type="entry name" value="NTP_transferase"/>
    <property type="match status" value="1"/>
</dbReference>
<evidence type="ECO:0000259" key="1">
    <source>
        <dbReference type="Pfam" id="PF00483"/>
    </source>
</evidence>
<protein>
    <submittedName>
        <fullName evidence="2">Glucose-1-phosphate cytidylyltransferase</fullName>
    </submittedName>
</protein>
<dbReference type="Proteomes" id="UP000034749">
    <property type="component" value="Unassembled WGS sequence"/>
</dbReference>
<feature type="domain" description="Nucleotidyl transferase" evidence="1">
    <location>
        <begin position="11"/>
        <end position="215"/>
    </location>
</feature>
<accession>A0A0G0WVW1</accession>
<dbReference type="SUPFAM" id="SSF53448">
    <property type="entry name" value="Nucleotide-diphospho-sugar transferases"/>
    <property type="match status" value="1"/>
</dbReference>
<dbReference type="PANTHER" id="PTHR47183:SF1">
    <property type="entry name" value="GLUCOSE-1-PHOSPHATE CYTIDYLYLTRANSFERASE"/>
    <property type="match status" value="1"/>
</dbReference>